<protein>
    <submittedName>
        <fullName evidence="4">Uncharacterized protein</fullName>
    </submittedName>
</protein>
<feature type="signal peptide" evidence="3">
    <location>
        <begin position="1"/>
        <end position="21"/>
    </location>
</feature>
<evidence type="ECO:0000256" key="1">
    <source>
        <dbReference type="SAM" id="Coils"/>
    </source>
</evidence>
<keyword evidence="5" id="KW-1185">Reference proteome</keyword>
<organism evidence="4 5">
    <name type="scientific">Urochloa decumbens</name>
    <dbReference type="NCBI Taxonomy" id="240449"/>
    <lineage>
        <taxon>Eukaryota</taxon>
        <taxon>Viridiplantae</taxon>
        <taxon>Streptophyta</taxon>
        <taxon>Embryophyta</taxon>
        <taxon>Tracheophyta</taxon>
        <taxon>Spermatophyta</taxon>
        <taxon>Magnoliopsida</taxon>
        <taxon>Liliopsida</taxon>
        <taxon>Poales</taxon>
        <taxon>Poaceae</taxon>
        <taxon>PACMAD clade</taxon>
        <taxon>Panicoideae</taxon>
        <taxon>Panicodae</taxon>
        <taxon>Paniceae</taxon>
        <taxon>Melinidinae</taxon>
        <taxon>Urochloa</taxon>
    </lineage>
</organism>
<dbReference type="AlphaFoldDB" id="A0ABC9CK04"/>
<evidence type="ECO:0000313" key="5">
    <source>
        <dbReference type="Proteomes" id="UP001497457"/>
    </source>
</evidence>
<feature type="chain" id="PRO_5044772707" evidence="3">
    <location>
        <begin position="22"/>
        <end position="322"/>
    </location>
</feature>
<dbReference type="EMBL" id="OZ075113">
    <property type="protein sequence ID" value="CAL5021486.1"/>
    <property type="molecule type" value="Genomic_DNA"/>
</dbReference>
<keyword evidence="1" id="KW-0175">Coiled coil</keyword>
<evidence type="ECO:0000313" key="4">
    <source>
        <dbReference type="EMBL" id="CAL5021486.1"/>
    </source>
</evidence>
<sequence length="322" mass="35097">MPAASGFWSALLSCLVNPVCSSNLAGLHLHLQKLVCLWWQVPFFPSTSFYLTSTQGLYSAAPVVQLVFEVEAKTEPRIHVYFTITTLCIVFPSVFSASPAVALAAPSLMVVMEATATSRAEVDTSRPFQSVRQAVEVFGERYSGGGSGSSNASSESSVKLISAPPVASASMALQLDCLKKLEEDLAEAKGELVELRQRQAQMEVAVSSLSVQFSKCLAVFSGISKGKEVAVVGEEEYSGHGRVRSDRWDESRAEEWMASLEYLPSLSEALAIKMIEDDMGDRKEKKPKKNSKNKAARKKHRKQRSGISLVGGMFFSKKAKSR</sequence>
<name>A0ABC9CK04_9POAL</name>
<feature type="coiled-coil region" evidence="1">
    <location>
        <begin position="171"/>
        <end position="205"/>
    </location>
</feature>
<keyword evidence="3" id="KW-0732">Signal</keyword>
<evidence type="ECO:0000256" key="3">
    <source>
        <dbReference type="SAM" id="SignalP"/>
    </source>
</evidence>
<accession>A0ABC9CK04</accession>
<evidence type="ECO:0000256" key="2">
    <source>
        <dbReference type="SAM" id="MobiDB-lite"/>
    </source>
</evidence>
<dbReference type="Proteomes" id="UP001497457">
    <property type="component" value="Chromosome 3rd"/>
</dbReference>
<proteinExistence type="predicted"/>
<gene>
    <name evidence="4" type="ORF">URODEC1_LOCUS76011</name>
</gene>
<reference evidence="4" key="1">
    <citation type="submission" date="2024-10" db="EMBL/GenBank/DDBJ databases">
        <authorList>
            <person name="Ryan C."/>
        </authorList>
    </citation>
    <scope>NUCLEOTIDE SEQUENCE [LARGE SCALE GENOMIC DNA]</scope>
</reference>
<feature type="region of interest" description="Disordered" evidence="2">
    <location>
        <begin position="278"/>
        <end position="322"/>
    </location>
</feature>
<feature type="compositionally biased region" description="Basic residues" evidence="2">
    <location>
        <begin position="285"/>
        <end position="304"/>
    </location>
</feature>